<sequence>PPQNSTSVQLNPVTGQPDYSLQWAEYYRSLGMLREAEVIEQQAKNKGVAPVATQPAPAPAVPAVSAAVPNQVNTSSNGTQPDYSAQWAEYYRSLGKHKEAEAIESQMKAKAAAAVQNPAQQMATAPSTAANSTGQAQPGNVYQQNYGAYQASAGYYGGQTQGTTAPPTMPQGQYTFSGYGYPQANSGQEN</sequence>
<feature type="compositionally biased region" description="Polar residues" evidence="3">
    <location>
        <begin position="124"/>
        <end position="140"/>
    </location>
</feature>
<feature type="non-terminal residue" evidence="5">
    <location>
        <position position="1"/>
    </location>
</feature>
<proteinExistence type="predicted"/>
<evidence type="ECO:0000256" key="3">
    <source>
        <dbReference type="SAM" id="MobiDB-lite"/>
    </source>
</evidence>
<feature type="domain" description="Far upstream element-binding protein C-terminal" evidence="4">
    <location>
        <begin position="79"/>
        <end position="109"/>
    </location>
</feature>
<organism evidence="5">
    <name type="scientific">Lygus hesperus</name>
    <name type="common">Western plant bug</name>
    <dbReference type="NCBI Taxonomy" id="30085"/>
    <lineage>
        <taxon>Eukaryota</taxon>
        <taxon>Metazoa</taxon>
        <taxon>Ecdysozoa</taxon>
        <taxon>Arthropoda</taxon>
        <taxon>Hexapoda</taxon>
        <taxon>Insecta</taxon>
        <taxon>Pterygota</taxon>
        <taxon>Neoptera</taxon>
        <taxon>Paraneoptera</taxon>
        <taxon>Hemiptera</taxon>
        <taxon>Heteroptera</taxon>
        <taxon>Panheteroptera</taxon>
        <taxon>Cimicomorpha</taxon>
        <taxon>Miridae</taxon>
        <taxon>Mirini</taxon>
        <taxon>Lygus</taxon>
    </lineage>
</organism>
<reference evidence="5" key="1">
    <citation type="journal article" date="2016" name="Gigascience">
        <title>De novo construction of an expanded transcriptome assembly for the western tarnished plant bug, Lygus hesperus.</title>
        <authorList>
            <person name="Tassone E.E."/>
            <person name="Geib S.M."/>
            <person name="Hall B."/>
            <person name="Fabrick J.A."/>
            <person name="Brent C.S."/>
            <person name="Hull J.J."/>
        </authorList>
    </citation>
    <scope>NUCLEOTIDE SEQUENCE</scope>
</reference>
<gene>
    <name evidence="5" type="ORF">g.14130</name>
</gene>
<evidence type="ECO:0000259" key="4">
    <source>
        <dbReference type="Pfam" id="PF09005"/>
    </source>
</evidence>
<comment type="subcellular location">
    <subcellularLocation>
        <location evidence="1">Nucleus</location>
    </subcellularLocation>
</comment>
<keyword evidence="2" id="KW-0539">Nucleus</keyword>
<dbReference type="GO" id="GO:0003676">
    <property type="term" value="F:nucleic acid binding"/>
    <property type="evidence" value="ECO:0007669"/>
    <property type="project" value="InterPro"/>
</dbReference>
<evidence type="ECO:0000256" key="1">
    <source>
        <dbReference type="ARBA" id="ARBA00004123"/>
    </source>
</evidence>
<dbReference type="AlphaFoldDB" id="A0A146LR34"/>
<evidence type="ECO:0000256" key="2">
    <source>
        <dbReference type="ARBA" id="ARBA00023242"/>
    </source>
</evidence>
<dbReference type="Pfam" id="PF09005">
    <property type="entry name" value="FUBP_C"/>
    <property type="match status" value="2"/>
</dbReference>
<dbReference type="GO" id="GO:0005634">
    <property type="term" value="C:nucleus"/>
    <property type="evidence" value="ECO:0007669"/>
    <property type="project" value="UniProtKB-SubCell"/>
</dbReference>
<protein>
    <recommendedName>
        <fullName evidence="4">Far upstream element-binding protein C-terminal domain-containing protein</fullName>
    </recommendedName>
</protein>
<evidence type="ECO:0000313" key="5">
    <source>
        <dbReference type="EMBL" id="JAQ08870.1"/>
    </source>
</evidence>
<dbReference type="GO" id="GO:0006355">
    <property type="term" value="P:regulation of DNA-templated transcription"/>
    <property type="evidence" value="ECO:0007669"/>
    <property type="project" value="InterPro"/>
</dbReference>
<dbReference type="EMBL" id="GDHC01009759">
    <property type="protein sequence ID" value="JAQ08870.1"/>
    <property type="molecule type" value="Transcribed_RNA"/>
</dbReference>
<feature type="domain" description="Far upstream element-binding protein C-terminal" evidence="4">
    <location>
        <begin position="11"/>
        <end position="45"/>
    </location>
</feature>
<feature type="region of interest" description="Disordered" evidence="3">
    <location>
        <begin position="118"/>
        <end position="140"/>
    </location>
</feature>
<feature type="region of interest" description="Disordered" evidence="3">
    <location>
        <begin position="156"/>
        <end position="190"/>
    </location>
</feature>
<name>A0A146LR34_LYGHE</name>
<accession>A0A146LR34</accession>
<feature type="compositionally biased region" description="Low complexity" evidence="3">
    <location>
        <begin position="161"/>
        <end position="173"/>
    </location>
</feature>
<dbReference type="InterPro" id="IPR015096">
    <property type="entry name" value="FUBP_C"/>
</dbReference>